<feature type="compositionally biased region" description="Acidic residues" evidence="1">
    <location>
        <begin position="122"/>
        <end position="140"/>
    </location>
</feature>
<proteinExistence type="predicted"/>
<evidence type="ECO:0000313" key="3">
    <source>
        <dbReference type="Proteomes" id="UP000663826"/>
    </source>
</evidence>
<accession>A0A8H3AK48</accession>
<gene>
    <name evidence="2" type="ORF">RDB_LOCUS53781</name>
</gene>
<protein>
    <submittedName>
        <fullName evidence="2">Uncharacterized protein</fullName>
    </submittedName>
</protein>
<comment type="caution">
    <text evidence="2">The sequence shown here is derived from an EMBL/GenBank/DDBJ whole genome shotgun (WGS) entry which is preliminary data.</text>
</comment>
<evidence type="ECO:0000313" key="2">
    <source>
        <dbReference type="EMBL" id="CAE6425445.1"/>
    </source>
</evidence>
<dbReference type="Proteomes" id="UP000663826">
    <property type="component" value="Unassembled WGS sequence"/>
</dbReference>
<sequence>MSDIQPCPCCGVLLSLRQINRHLARLDSQLSHDALATNLDPGSGSVLNISFSVNLGSHLVPASNALPGYNVTRNAMDIVEGEEDNRLEERVHAFENAGAQPASPPLLASVPLHRNPPVTVEDWPDPEDDFDPFDDEWDLQGDDKLAEGDQDPPFIERDNDMPGSGPEDEPLMDDNMLRAFLEMHLGDWTQEEWFDLSQYNAIEQAPTPVVRQELAQLFGLNARPVFSRLRSLDLATCAPYDAMHLLFENLVPNMIRHWFGEFKGLDEGTGNYRISEEHCKVIGELTVKAVRTTPSYFVGTLPDIYKDRSLYKAEGYSYWFQHLGAVLLKGRLPEKYYHHYLLMREIISMVLQFEITYDELAELEEMVVSLKYNLPSLAKPAIKYTRMHGEMISLREKIYPDFPTVVLGTPVNSRVPITTQLTNQFTKYFGTVYQEMKLNGAALRARIDLDTLVRYGRFRLAGDGDRVRSANLIDDNPDRGCRDNSFVRYDLLPDANANYRNRPEVQIRRTHYGRVLDVYYVEFIVDPE</sequence>
<organism evidence="2 3">
    <name type="scientific">Rhizoctonia solani</name>
    <dbReference type="NCBI Taxonomy" id="456999"/>
    <lineage>
        <taxon>Eukaryota</taxon>
        <taxon>Fungi</taxon>
        <taxon>Dikarya</taxon>
        <taxon>Basidiomycota</taxon>
        <taxon>Agaricomycotina</taxon>
        <taxon>Agaricomycetes</taxon>
        <taxon>Cantharellales</taxon>
        <taxon>Ceratobasidiaceae</taxon>
        <taxon>Rhizoctonia</taxon>
    </lineage>
</organism>
<evidence type="ECO:0000256" key="1">
    <source>
        <dbReference type="SAM" id="MobiDB-lite"/>
    </source>
</evidence>
<feature type="region of interest" description="Disordered" evidence="1">
    <location>
        <begin position="117"/>
        <end position="168"/>
    </location>
</feature>
<dbReference type="AlphaFoldDB" id="A0A8H3AK48"/>
<dbReference type="EMBL" id="CAJMWQ010000983">
    <property type="protein sequence ID" value="CAE6425445.1"/>
    <property type="molecule type" value="Genomic_DNA"/>
</dbReference>
<name>A0A8H3AK48_9AGAM</name>
<reference evidence="2" key="1">
    <citation type="submission" date="2021-01" db="EMBL/GenBank/DDBJ databases">
        <authorList>
            <person name="Kaushik A."/>
        </authorList>
    </citation>
    <scope>NUCLEOTIDE SEQUENCE</scope>
    <source>
        <strain evidence="2">AG1-1B</strain>
    </source>
</reference>